<keyword evidence="5 7" id="KW-0413">Isomerase</keyword>
<dbReference type="Proteomes" id="UP001157134">
    <property type="component" value="Unassembled WGS sequence"/>
</dbReference>
<evidence type="ECO:0000256" key="1">
    <source>
        <dbReference type="ARBA" id="ARBA00004926"/>
    </source>
</evidence>
<dbReference type="PRINTS" id="PR00662">
    <property type="entry name" value="G6PISOMERASE"/>
</dbReference>
<dbReference type="PANTHER" id="PTHR11469">
    <property type="entry name" value="GLUCOSE-6-PHOSPHATE ISOMERASE"/>
    <property type="match status" value="1"/>
</dbReference>
<evidence type="ECO:0000313" key="10">
    <source>
        <dbReference type="Proteomes" id="UP001157134"/>
    </source>
</evidence>
<dbReference type="HAMAP" id="MF_00473">
    <property type="entry name" value="G6P_isomerase"/>
    <property type="match status" value="1"/>
</dbReference>
<dbReference type="InterPro" id="IPR046348">
    <property type="entry name" value="SIS_dom_sf"/>
</dbReference>
<accession>A0ABQ6HBK5</accession>
<feature type="active site" evidence="7">
    <location>
        <position position="384"/>
    </location>
</feature>
<dbReference type="PROSITE" id="PS51463">
    <property type="entry name" value="P_GLUCOSE_ISOMERASE_3"/>
    <property type="match status" value="1"/>
</dbReference>
<feature type="active site" evidence="7">
    <location>
        <position position="512"/>
    </location>
</feature>
<comment type="subcellular location">
    <subcellularLocation>
        <location evidence="7">Cytoplasm</location>
    </subcellularLocation>
</comment>
<name>A0ABQ6HBK5_9GAMM</name>
<dbReference type="SUPFAM" id="SSF53697">
    <property type="entry name" value="SIS domain"/>
    <property type="match status" value="1"/>
</dbReference>
<dbReference type="EMBL" id="BSSV01000002">
    <property type="protein sequence ID" value="GLX84982.1"/>
    <property type="molecule type" value="Genomic_DNA"/>
</dbReference>
<keyword evidence="10" id="KW-1185">Reference proteome</keyword>
<evidence type="ECO:0000256" key="7">
    <source>
        <dbReference type="HAMAP-Rule" id="MF_00473"/>
    </source>
</evidence>
<comment type="pathway">
    <text evidence="1 7 8">Carbohydrate degradation; glycolysis; D-glyceraldehyde 3-phosphate and glycerone phosphate from D-glucose: step 2/4.</text>
</comment>
<reference evidence="9 10" key="1">
    <citation type="submission" date="2023-03" db="EMBL/GenBank/DDBJ databases">
        <title>Thalassotalea loyana LMG 22536T draft genome sequence.</title>
        <authorList>
            <person name="Sawabe T."/>
        </authorList>
    </citation>
    <scope>NUCLEOTIDE SEQUENCE [LARGE SCALE GENOMIC DNA]</scope>
    <source>
        <strain evidence="9 10">LMG 22536</strain>
    </source>
</reference>
<dbReference type="PROSITE" id="PS00765">
    <property type="entry name" value="P_GLUCOSE_ISOMERASE_1"/>
    <property type="match status" value="1"/>
</dbReference>
<dbReference type="InterPro" id="IPR018189">
    <property type="entry name" value="Phosphoglucose_isomerase_CS"/>
</dbReference>
<keyword evidence="7" id="KW-0963">Cytoplasm</keyword>
<dbReference type="CDD" id="cd05015">
    <property type="entry name" value="SIS_PGI_1"/>
    <property type="match status" value="1"/>
</dbReference>
<dbReference type="RefSeq" id="WP_284296672.1">
    <property type="nucleotide sequence ID" value="NZ_BSSV01000002.1"/>
</dbReference>
<dbReference type="Gene3D" id="3.40.50.10490">
    <property type="entry name" value="Glucose-6-phosphate isomerase like protein, domain 1"/>
    <property type="match status" value="2"/>
</dbReference>
<evidence type="ECO:0000256" key="4">
    <source>
        <dbReference type="ARBA" id="ARBA00023152"/>
    </source>
</evidence>
<keyword evidence="3 7" id="KW-0312">Gluconeogenesis</keyword>
<gene>
    <name evidence="9" type="primary">pgi_2</name>
    <name evidence="7" type="synonym">pgi</name>
    <name evidence="9" type="ORF">tloyanaT_12340</name>
</gene>
<dbReference type="InterPro" id="IPR023096">
    <property type="entry name" value="G6P_Isomerase_C"/>
</dbReference>
<comment type="catalytic activity">
    <reaction evidence="6 7 8">
        <text>alpha-D-glucose 6-phosphate = beta-D-fructose 6-phosphate</text>
        <dbReference type="Rhea" id="RHEA:11816"/>
        <dbReference type="ChEBI" id="CHEBI:57634"/>
        <dbReference type="ChEBI" id="CHEBI:58225"/>
        <dbReference type="EC" id="5.3.1.9"/>
    </reaction>
</comment>
<evidence type="ECO:0000256" key="3">
    <source>
        <dbReference type="ARBA" id="ARBA00022432"/>
    </source>
</evidence>
<evidence type="ECO:0000313" key="9">
    <source>
        <dbReference type="EMBL" id="GLX84982.1"/>
    </source>
</evidence>
<comment type="pathway">
    <text evidence="7">Carbohydrate biosynthesis; gluconeogenesis.</text>
</comment>
<dbReference type="EC" id="5.3.1.9" evidence="7"/>
<dbReference type="CDD" id="cd05016">
    <property type="entry name" value="SIS_PGI_2"/>
    <property type="match status" value="1"/>
</dbReference>
<dbReference type="GO" id="GO:0016853">
    <property type="term" value="F:isomerase activity"/>
    <property type="evidence" value="ECO:0007669"/>
    <property type="project" value="UniProtKB-KW"/>
</dbReference>
<comment type="function">
    <text evidence="7">Catalyzes the reversible isomerization of glucose-6-phosphate to fructose-6-phosphate.</text>
</comment>
<dbReference type="InterPro" id="IPR001672">
    <property type="entry name" value="G6P_Isomerase"/>
</dbReference>
<dbReference type="Pfam" id="PF00342">
    <property type="entry name" value="PGI"/>
    <property type="match status" value="1"/>
</dbReference>
<dbReference type="NCBIfam" id="NF001211">
    <property type="entry name" value="PRK00179.1"/>
    <property type="match status" value="1"/>
</dbReference>
<dbReference type="PANTHER" id="PTHR11469:SF1">
    <property type="entry name" value="GLUCOSE-6-PHOSPHATE ISOMERASE"/>
    <property type="match status" value="1"/>
</dbReference>
<proteinExistence type="inferred from homology"/>
<evidence type="ECO:0000256" key="8">
    <source>
        <dbReference type="RuleBase" id="RU000612"/>
    </source>
</evidence>
<evidence type="ECO:0000256" key="6">
    <source>
        <dbReference type="ARBA" id="ARBA00029321"/>
    </source>
</evidence>
<comment type="similarity">
    <text evidence="2 7 8">Belongs to the GPI family.</text>
</comment>
<keyword evidence="4 7" id="KW-0324">Glycolysis</keyword>
<dbReference type="Gene3D" id="1.10.1390.10">
    <property type="match status" value="1"/>
</dbReference>
<dbReference type="InterPro" id="IPR035482">
    <property type="entry name" value="SIS_PGI_2"/>
</dbReference>
<dbReference type="InterPro" id="IPR035476">
    <property type="entry name" value="SIS_PGI_1"/>
</dbReference>
<protein>
    <recommendedName>
        <fullName evidence="7">Glucose-6-phosphate isomerase</fullName>
        <shortName evidence="7">GPI</shortName>
        <ecNumber evidence="7">5.3.1.9</ecNumber>
    </recommendedName>
    <alternativeName>
        <fullName evidence="7">Phosphoglucose isomerase</fullName>
        <shortName evidence="7">PGI</shortName>
    </alternativeName>
    <alternativeName>
        <fullName evidence="7">Phosphohexose isomerase</fullName>
        <shortName evidence="7">PHI</shortName>
    </alternativeName>
</protein>
<comment type="caution">
    <text evidence="9">The sequence shown here is derived from an EMBL/GenBank/DDBJ whole genome shotgun (WGS) entry which is preliminary data.</text>
</comment>
<evidence type="ECO:0000256" key="2">
    <source>
        <dbReference type="ARBA" id="ARBA00006604"/>
    </source>
</evidence>
<feature type="active site" description="Proton donor" evidence="7">
    <location>
        <position position="353"/>
    </location>
</feature>
<organism evidence="9 10">
    <name type="scientific">Thalassotalea loyana</name>
    <dbReference type="NCBI Taxonomy" id="280483"/>
    <lineage>
        <taxon>Bacteria</taxon>
        <taxon>Pseudomonadati</taxon>
        <taxon>Pseudomonadota</taxon>
        <taxon>Gammaproteobacteria</taxon>
        <taxon>Alteromonadales</taxon>
        <taxon>Colwelliaceae</taxon>
        <taxon>Thalassotalea</taxon>
    </lineage>
</organism>
<evidence type="ECO:0000256" key="5">
    <source>
        <dbReference type="ARBA" id="ARBA00023235"/>
    </source>
</evidence>
<sequence>MTRRTALASWKKLAELASSQANFNIQQAFNQEPKRFDNYHITLDNLLFDYSKNLINEEIFEALISYAIDCQLDRERTRMFSGEKINKTENRAVLHTALRSASAEPLWLDGSNIREQVKNELIKIEQFTNAIHEKHHLGYSGKPITDVVSIGVGGSNLGPEMVCNALPHYQVSELTMHFVSNVDAAQLLSVLDKVNPETTLFIISSKTFTTSETMTNAKTAKAWLVSHFANEKAVTQHFVAVSSNLQKVAEFGISPDNIFAMWDWVGGRFSLWSAIALPIALYIGFDHFQSLLEGGENIDHHFTQAPLTQNIPVIMALLSFWHATFLDNQSQVILPYDQALAKFPAYLQQAEMESNGKSVSTSGEDLTYPTVAALWGEIGINGQHAFYQFLHQSVSTVPADFIGSIYPNHNQDSHHEVLMANFFAQSQGLMTGVSSSQVIEQLQAQDLKQEQVRALAPHKVHKGNKPSNTILIDKLTPYSLGQLVALYEHKIFCQGVFLDIHSFDQWGVELGKVLANDIQSQLKNQEIKQNQDSSTQGLLRHFLFKQQQSG</sequence>